<dbReference type="KEGG" id="vg:22113632"/>
<protein>
    <submittedName>
        <fullName evidence="1">Uncharacterized protein</fullName>
    </submittedName>
</protein>
<evidence type="ECO:0000313" key="2">
    <source>
        <dbReference type="Proteomes" id="UP000201263"/>
    </source>
</evidence>
<dbReference type="Proteomes" id="UP000201263">
    <property type="component" value="Segment"/>
</dbReference>
<dbReference type="EMBL" id="KM236237">
    <property type="protein sequence ID" value="AIK68096.1"/>
    <property type="molecule type" value="Genomic_DNA"/>
</dbReference>
<accession>A0A076YPG5</accession>
<reference evidence="1 2" key="1">
    <citation type="submission" date="2014-07" db="EMBL/GenBank/DDBJ databases">
        <title>Complete Genome of Citrobacter freundii Myophage Miller.</title>
        <authorList>
            <person name="Hwang K."/>
            <person name="Luna A.J."/>
            <person name="Hernandez A.C."/>
            <person name="Everett G.F.K."/>
        </authorList>
    </citation>
    <scope>NUCLEOTIDE SEQUENCE [LARGE SCALE GENOMIC DNA]</scope>
</reference>
<organism evidence="1 2">
    <name type="scientific">Citrobacter phage Miller</name>
    <dbReference type="NCBI Taxonomy" id="1527524"/>
    <lineage>
        <taxon>Viruses</taxon>
        <taxon>Duplodnaviria</taxon>
        <taxon>Heunggongvirae</taxon>
        <taxon>Uroviricota</taxon>
        <taxon>Caudoviricetes</taxon>
        <taxon>Pantevenvirales</taxon>
        <taxon>Straboviridae</taxon>
        <taxon>Pseudotevenvirus</taxon>
        <taxon>Pseudotevenvirus miller</taxon>
    </lineage>
</organism>
<name>A0A076YPG5_9CAUD</name>
<dbReference type="GeneID" id="22113632"/>
<proteinExistence type="predicted"/>
<evidence type="ECO:0000313" key="1">
    <source>
        <dbReference type="EMBL" id="AIK68096.1"/>
    </source>
</evidence>
<gene>
    <name evidence="1" type="ORF">CPTMiller_00160</name>
</gene>
<sequence>MSLLNEILEMVEANKEAMKEKDGWVVVSDCFKPSLWTPVYINEAGNEERGFYEAAIFETAEQACDFWAYLSGEEPFSNYGVCRCCEL</sequence>
<keyword evidence="2" id="KW-1185">Reference proteome</keyword>
<dbReference type="RefSeq" id="YP_009097762.1">
    <property type="nucleotide sequence ID" value="NC_025414.1"/>
</dbReference>